<keyword evidence="4" id="KW-0807">Transducer</keyword>
<dbReference type="GO" id="GO:0007165">
    <property type="term" value="P:signal transduction"/>
    <property type="evidence" value="ECO:0007669"/>
    <property type="project" value="UniProtKB-KW"/>
</dbReference>
<comment type="subcellular location">
    <subcellularLocation>
        <location evidence="1">Membrane</location>
    </subcellularLocation>
</comment>
<comment type="similarity">
    <text evidence="3">Belongs to the methyl-accepting chemotaxis (MCP) protein family.</text>
</comment>
<name>A0A0C2BP22_9BURK</name>
<dbReference type="Pfam" id="PF12729">
    <property type="entry name" value="4HB_MCP_1"/>
    <property type="match status" value="1"/>
</dbReference>
<dbReference type="PROSITE" id="PS50111">
    <property type="entry name" value="CHEMOTAXIS_TRANSDUC_2"/>
    <property type="match status" value="1"/>
</dbReference>
<dbReference type="CDD" id="cd19411">
    <property type="entry name" value="MCP2201-like_sensor"/>
    <property type="match status" value="1"/>
</dbReference>
<dbReference type="PROSITE" id="PS50885">
    <property type="entry name" value="HAMP"/>
    <property type="match status" value="1"/>
</dbReference>
<dbReference type="SUPFAM" id="SSF58104">
    <property type="entry name" value="Methyl-accepting chemotaxis protein (MCP) signaling domain"/>
    <property type="match status" value="1"/>
</dbReference>
<dbReference type="InterPro" id="IPR004089">
    <property type="entry name" value="MCPsignal_dom"/>
</dbReference>
<feature type="region of interest" description="Disordered" evidence="5">
    <location>
        <begin position="287"/>
        <end position="307"/>
    </location>
</feature>
<organism evidence="9 10">
    <name type="scientific">Noviherbaspirillum autotrophicum</name>
    <dbReference type="NCBI Taxonomy" id="709839"/>
    <lineage>
        <taxon>Bacteria</taxon>
        <taxon>Pseudomonadati</taxon>
        <taxon>Pseudomonadota</taxon>
        <taxon>Betaproteobacteria</taxon>
        <taxon>Burkholderiales</taxon>
        <taxon>Oxalobacteraceae</taxon>
        <taxon>Noviherbaspirillum</taxon>
    </lineage>
</organism>
<evidence type="ECO:0000313" key="9">
    <source>
        <dbReference type="EMBL" id="KIF81794.1"/>
    </source>
</evidence>
<evidence type="ECO:0000259" key="8">
    <source>
        <dbReference type="PROSITE" id="PS50885"/>
    </source>
</evidence>
<evidence type="ECO:0000256" key="1">
    <source>
        <dbReference type="ARBA" id="ARBA00004370"/>
    </source>
</evidence>
<dbReference type="EMBL" id="JWJG01000028">
    <property type="protein sequence ID" value="KIF81794.1"/>
    <property type="molecule type" value="Genomic_DNA"/>
</dbReference>
<dbReference type="STRING" id="709839.TSA66_14895"/>
<keyword evidence="10" id="KW-1185">Reference proteome</keyword>
<dbReference type="FunFam" id="1.10.287.950:FF:000001">
    <property type="entry name" value="Methyl-accepting chemotaxis sensory transducer"/>
    <property type="match status" value="1"/>
</dbReference>
<accession>A0A0C2BP22</accession>
<evidence type="ECO:0000256" key="6">
    <source>
        <dbReference type="SAM" id="Phobius"/>
    </source>
</evidence>
<proteinExistence type="inferred from homology"/>
<dbReference type="PANTHER" id="PTHR43531:SF14">
    <property type="entry name" value="METHYL-ACCEPTING CHEMOTAXIS PROTEIN I-RELATED"/>
    <property type="match status" value="1"/>
</dbReference>
<dbReference type="InterPro" id="IPR024478">
    <property type="entry name" value="HlyB_4HB_MCP"/>
</dbReference>
<dbReference type="Proteomes" id="UP000031572">
    <property type="component" value="Unassembled WGS sequence"/>
</dbReference>
<dbReference type="OrthoDB" id="5441488at2"/>
<reference evidence="9 10" key="1">
    <citation type="submission" date="2014-12" db="EMBL/GenBank/DDBJ databases">
        <title>Denitrispirillum autotrophicum gen. nov., sp. nov., Denitrifying, Facultatively Autotrophic Bacteria Isolated from Rice Paddy Soil.</title>
        <authorList>
            <person name="Ishii S."/>
            <person name="Ashida N."/>
            <person name="Ohno H."/>
            <person name="Otsuka S."/>
            <person name="Yokota A."/>
            <person name="Senoo K."/>
        </authorList>
    </citation>
    <scope>NUCLEOTIDE SEQUENCE [LARGE SCALE GENOMIC DNA]</scope>
    <source>
        <strain evidence="9 10">TSA66</strain>
    </source>
</reference>
<feature type="domain" description="HAMP" evidence="8">
    <location>
        <begin position="227"/>
        <end position="266"/>
    </location>
</feature>
<keyword evidence="2" id="KW-0488">Methylation</keyword>
<sequence length="527" mass="55890">MKLGSTTVRTRLALGFSFSILMLCLIVGLATWRLQGARDVVEKMVNEVMVKERLVTEWAASTNVNGARTIAVAESNDAARQEQVQKKIKETSSRISEIQKQLDGFSKSGEEQRLFEQIAQQRRTYIAAREAVFKEKGVSEDNARKLVQSLLEPALTEYVASIAKLSRHQAEAITRMRGDIVDLATVSQRMLVALGLLSAVLSIMVAAVIARSIQHQLGGEPVEAMLAAHRIAQGDLAVGIALRPNDTTSLMHAIKQMQESLARIVGEVRAGCDVIATASKQIASGNLDLSSRTEEQASSLEETASSMEELTATVKQNADNARQANQLAASASAAATNGGAAVAQVVDTMGAIDASSKKIVDIISVIDGIAFQTNILALNAAVEAARAGEQGRGFAVVAAEVRTLAQRSATAAKDIAALIRDSVQKVESGSVLVGQTGATMQQVVEGVQRASDIVSEIASASDEQRAGIEQVNMAISQMDQVTQQNAALVEQAAAAAASLQEQAAKLSQVVGVFRLDASTEARIPRIH</sequence>
<dbReference type="GO" id="GO:0005886">
    <property type="term" value="C:plasma membrane"/>
    <property type="evidence" value="ECO:0007669"/>
    <property type="project" value="TreeGrafter"/>
</dbReference>
<evidence type="ECO:0000256" key="3">
    <source>
        <dbReference type="ARBA" id="ARBA00029447"/>
    </source>
</evidence>
<feature type="domain" description="Methyl-accepting transducer" evidence="7">
    <location>
        <begin position="271"/>
        <end position="500"/>
    </location>
</feature>
<evidence type="ECO:0000259" key="7">
    <source>
        <dbReference type="PROSITE" id="PS50111"/>
    </source>
</evidence>
<dbReference type="Pfam" id="PF00015">
    <property type="entry name" value="MCPsignal"/>
    <property type="match status" value="1"/>
</dbReference>
<dbReference type="Gene3D" id="1.10.287.950">
    <property type="entry name" value="Methyl-accepting chemotaxis protein"/>
    <property type="match status" value="1"/>
</dbReference>
<dbReference type="GO" id="GO:0006935">
    <property type="term" value="P:chemotaxis"/>
    <property type="evidence" value="ECO:0007669"/>
    <property type="project" value="TreeGrafter"/>
</dbReference>
<dbReference type="SMART" id="SM00283">
    <property type="entry name" value="MA"/>
    <property type="match status" value="1"/>
</dbReference>
<dbReference type="InterPro" id="IPR051310">
    <property type="entry name" value="MCP_chemotaxis"/>
</dbReference>
<comment type="caution">
    <text evidence="9">The sequence shown here is derived from an EMBL/GenBank/DDBJ whole genome shotgun (WGS) entry which is preliminary data.</text>
</comment>
<keyword evidence="6" id="KW-1133">Transmembrane helix</keyword>
<feature type="transmembrane region" description="Helical" evidence="6">
    <location>
        <begin position="12"/>
        <end position="34"/>
    </location>
</feature>
<gene>
    <name evidence="9" type="ORF">TSA66_14895</name>
</gene>
<dbReference type="InterPro" id="IPR003660">
    <property type="entry name" value="HAMP_dom"/>
</dbReference>
<dbReference type="InterPro" id="IPR047347">
    <property type="entry name" value="YvaQ-like_sensor"/>
</dbReference>
<dbReference type="PANTHER" id="PTHR43531">
    <property type="entry name" value="PROTEIN ICFG"/>
    <property type="match status" value="1"/>
</dbReference>
<evidence type="ECO:0000256" key="5">
    <source>
        <dbReference type="SAM" id="MobiDB-lite"/>
    </source>
</evidence>
<dbReference type="CDD" id="cd11386">
    <property type="entry name" value="MCP_signal"/>
    <property type="match status" value="1"/>
</dbReference>
<keyword evidence="6" id="KW-0472">Membrane</keyword>
<dbReference type="GO" id="GO:0004888">
    <property type="term" value="F:transmembrane signaling receptor activity"/>
    <property type="evidence" value="ECO:0007669"/>
    <property type="project" value="TreeGrafter"/>
</dbReference>
<protein>
    <submittedName>
        <fullName evidence="9">Uncharacterized protein</fullName>
    </submittedName>
</protein>
<dbReference type="RefSeq" id="WP_040040550.1">
    <property type="nucleotide sequence ID" value="NZ_JWJG01000028.1"/>
</dbReference>
<evidence type="ECO:0000313" key="10">
    <source>
        <dbReference type="Proteomes" id="UP000031572"/>
    </source>
</evidence>
<evidence type="ECO:0000256" key="4">
    <source>
        <dbReference type="PROSITE-ProRule" id="PRU00284"/>
    </source>
</evidence>
<evidence type="ECO:0000256" key="2">
    <source>
        <dbReference type="ARBA" id="ARBA00022481"/>
    </source>
</evidence>
<dbReference type="AlphaFoldDB" id="A0A0C2BP22"/>
<keyword evidence="6" id="KW-0812">Transmembrane</keyword>